<feature type="region of interest" description="Disordered" evidence="1">
    <location>
        <begin position="57"/>
        <end position="86"/>
    </location>
</feature>
<protein>
    <submittedName>
        <fullName evidence="2">Uncharacterized protein</fullName>
    </submittedName>
</protein>
<comment type="caution">
    <text evidence="2">The sequence shown here is derived from an EMBL/GenBank/DDBJ whole genome shotgun (WGS) entry which is preliminary data.</text>
</comment>
<organism evidence="2 5">
    <name type="scientific">Ogataea haglerorum</name>
    <dbReference type="NCBI Taxonomy" id="1937702"/>
    <lineage>
        <taxon>Eukaryota</taxon>
        <taxon>Fungi</taxon>
        <taxon>Dikarya</taxon>
        <taxon>Ascomycota</taxon>
        <taxon>Saccharomycotina</taxon>
        <taxon>Pichiomycetes</taxon>
        <taxon>Pichiales</taxon>
        <taxon>Pichiaceae</taxon>
        <taxon>Ogataea</taxon>
    </lineage>
</organism>
<reference evidence="2 4" key="1">
    <citation type="journal article" date="2021" name="G3 (Bethesda)">
        <title>Genomic diversity, chromosomal rearrangements, and interspecies hybridization in the ogataea polymorpha species complex.</title>
        <authorList>
            <person name="Hanson S.J."/>
            <person name="Cinneide E.O."/>
            <person name="Salzberg L.I."/>
            <person name="Wolfe K.H."/>
            <person name="McGowan J."/>
            <person name="Fitzpatrick D.A."/>
            <person name="Matlin K."/>
        </authorList>
    </citation>
    <scope>NUCLEOTIDE SEQUENCE</scope>
    <source>
        <strain evidence="3">81-436-3</strain>
        <strain evidence="2">83-405-1</strain>
    </source>
</reference>
<evidence type="ECO:0000313" key="2">
    <source>
        <dbReference type="EMBL" id="KAG7725021.1"/>
    </source>
</evidence>
<feature type="compositionally biased region" description="Basic and acidic residues" evidence="1">
    <location>
        <begin position="1"/>
        <end position="10"/>
    </location>
</feature>
<dbReference type="AlphaFoldDB" id="A0AAN6D251"/>
<name>A0AAN6D251_9ASCO</name>
<sequence length="86" mass="9985">MSSNEDEKAHWSRRIHGVPSAHVGNQMVQITTKVSEKDEKVFTLFKAGLKTTIQKYEKQSNERQKAHHNTEAHFHKALNDSEWLDN</sequence>
<accession>A0AAN6D251</accession>
<feature type="region of interest" description="Disordered" evidence="1">
    <location>
        <begin position="1"/>
        <end position="22"/>
    </location>
</feature>
<gene>
    <name evidence="2" type="ORF">KL933_004454</name>
    <name evidence="3" type="ORF">KL946_000741</name>
</gene>
<evidence type="ECO:0000256" key="1">
    <source>
        <dbReference type="SAM" id="MobiDB-lite"/>
    </source>
</evidence>
<dbReference type="EMBL" id="JAHLUN010000002">
    <property type="protein sequence ID" value="KAG7767923.1"/>
    <property type="molecule type" value="Genomic_DNA"/>
</dbReference>
<dbReference type="EMBL" id="JAHLUH010000014">
    <property type="protein sequence ID" value="KAG7725021.1"/>
    <property type="molecule type" value="Genomic_DNA"/>
</dbReference>
<feature type="compositionally biased region" description="Basic and acidic residues" evidence="1">
    <location>
        <begin position="57"/>
        <end position="79"/>
    </location>
</feature>
<dbReference type="Proteomes" id="UP000738402">
    <property type="component" value="Unassembled WGS sequence"/>
</dbReference>
<evidence type="ECO:0000313" key="5">
    <source>
        <dbReference type="Proteomes" id="UP000738402"/>
    </source>
</evidence>
<keyword evidence="4" id="KW-1185">Reference proteome</keyword>
<proteinExistence type="predicted"/>
<evidence type="ECO:0000313" key="3">
    <source>
        <dbReference type="EMBL" id="KAG7767923.1"/>
    </source>
</evidence>
<dbReference type="Proteomes" id="UP000697297">
    <property type="component" value="Unassembled WGS sequence"/>
</dbReference>
<evidence type="ECO:0000313" key="4">
    <source>
        <dbReference type="Proteomes" id="UP000697297"/>
    </source>
</evidence>